<name>A0A518HSW2_9BACT</name>
<dbReference type="OrthoDB" id="7062697at2"/>
<sequence>MDEDRARLQRFIKSATEVYESRYAQELQQPISVSVHFNLKEGFAESSRTGPDEESVKAAILTLRFFCQDNEDISMRNMAAFTKGLSVNQSLKDEFETIRDEFNAYLDRDHGPPIFKIGGHTIRNREIFEAFMYGKYAHLTKHEIVAGWETLIQYDGMRAGFDRVLRQFVQTLVWLRTVCEKMDAELAAQNAAQQRIRRRPPNL</sequence>
<dbReference type="Proteomes" id="UP000319004">
    <property type="component" value="Chromosome"/>
</dbReference>
<dbReference type="KEGG" id="snep:Enr13x_37950"/>
<evidence type="ECO:0000313" key="2">
    <source>
        <dbReference type="Proteomes" id="UP000319004"/>
    </source>
</evidence>
<gene>
    <name evidence="1" type="ORF">Enr13x_37950</name>
</gene>
<dbReference type="AlphaFoldDB" id="A0A518HSW2"/>
<dbReference type="RefSeq" id="WP_145388352.1">
    <property type="nucleotide sequence ID" value="NZ_CP037423.1"/>
</dbReference>
<proteinExistence type="predicted"/>
<organism evidence="1 2">
    <name type="scientific">Stieleria neptunia</name>
    <dbReference type="NCBI Taxonomy" id="2527979"/>
    <lineage>
        <taxon>Bacteria</taxon>
        <taxon>Pseudomonadati</taxon>
        <taxon>Planctomycetota</taxon>
        <taxon>Planctomycetia</taxon>
        <taxon>Pirellulales</taxon>
        <taxon>Pirellulaceae</taxon>
        <taxon>Stieleria</taxon>
    </lineage>
</organism>
<reference evidence="1 2" key="1">
    <citation type="submission" date="2019-03" db="EMBL/GenBank/DDBJ databases">
        <title>Deep-cultivation of Planctomycetes and their phenomic and genomic characterization uncovers novel biology.</title>
        <authorList>
            <person name="Wiegand S."/>
            <person name="Jogler M."/>
            <person name="Boedeker C."/>
            <person name="Pinto D."/>
            <person name="Vollmers J."/>
            <person name="Rivas-Marin E."/>
            <person name="Kohn T."/>
            <person name="Peeters S.H."/>
            <person name="Heuer A."/>
            <person name="Rast P."/>
            <person name="Oberbeckmann S."/>
            <person name="Bunk B."/>
            <person name="Jeske O."/>
            <person name="Meyerdierks A."/>
            <person name="Storesund J.E."/>
            <person name="Kallscheuer N."/>
            <person name="Luecker S."/>
            <person name="Lage O.M."/>
            <person name="Pohl T."/>
            <person name="Merkel B.J."/>
            <person name="Hornburger P."/>
            <person name="Mueller R.-W."/>
            <person name="Bruemmer F."/>
            <person name="Labrenz M."/>
            <person name="Spormann A.M."/>
            <person name="Op den Camp H."/>
            <person name="Overmann J."/>
            <person name="Amann R."/>
            <person name="Jetten M.S.M."/>
            <person name="Mascher T."/>
            <person name="Medema M.H."/>
            <person name="Devos D.P."/>
            <person name="Kaster A.-K."/>
            <person name="Ovreas L."/>
            <person name="Rohde M."/>
            <person name="Galperin M.Y."/>
            <person name="Jogler C."/>
        </authorList>
    </citation>
    <scope>NUCLEOTIDE SEQUENCE [LARGE SCALE GENOMIC DNA]</scope>
    <source>
        <strain evidence="1 2">Enr13</strain>
    </source>
</reference>
<evidence type="ECO:0000313" key="1">
    <source>
        <dbReference type="EMBL" id="QDV43935.1"/>
    </source>
</evidence>
<accession>A0A518HSW2</accession>
<keyword evidence="2" id="KW-1185">Reference proteome</keyword>
<dbReference type="EMBL" id="CP037423">
    <property type="protein sequence ID" value="QDV43935.1"/>
    <property type="molecule type" value="Genomic_DNA"/>
</dbReference>
<protein>
    <submittedName>
        <fullName evidence="1">Uncharacterized protein</fullName>
    </submittedName>
</protein>